<feature type="domain" description="Ketopantoate reductase N-terminal" evidence="1">
    <location>
        <begin position="8"/>
        <end position="107"/>
    </location>
</feature>
<dbReference type="EMBL" id="BMBA01000004">
    <property type="protein sequence ID" value="GFZ33198.1"/>
    <property type="molecule type" value="Genomic_DNA"/>
</dbReference>
<evidence type="ECO:0000313" key="2">
    <source>
        <dbReference type="EMBL" id="GFZ33198.1"/>
    </source>
</evidence>
<accession>A0ABQ1EF83</accession>
<evidence type="ECO:0000313" key="3">
    <source>
        <dbReference type="Proteomes" id="UP000663802"/>
    </source>
</evidence>
<evidence type="ECO:0000259" key="1">
    <source>
        <dbReference type="Pfam" id="PF02558"/>
    </source>
</evidence>
<dbReference type="Proteomes" id="UP000663802">
    <property type="component" value="Unassembled WGS sequence"/>
</dbReference>
<protein>
    <recommendedName>
        <fullName evidence="1">Ketopantoate reductase N-terminal domain-containing protein</fullName>
    </recommendedName>
</protein>
<proteinExistence type="predicted"/>
<dbReference type="SUPFAM" id="SSF51735">
    <property type="entry name" value="NAD(P)-binding Rossmann-fold domains"/>
    <property type="match status" value="1"/>
</dbReference>
<dbReference type="InterPro" id="IPR013332">
    <property type="entry name" value="KPR_N"/>
</dbReference>
<name>A0ABQ1EF83_9CLOT</name>
<reference evidence="2 3" key="1">
    <citation type="journal article" date="2021" name="Int. J. Syst. Evol. Microbiol.">
        <title>Clostridium zeae sp. nov., isolated from corn silage.</title>
        <authorList>
            <person name="Kobayashi H."/>
            <person name="Tanizawa Y."/>
            <person name="Yagura M."/>
            <person name="Sakamoto M."/>
            <person name="Ohkuma M."/>
            <person name="Tohno M."/>
        </authorList>
    </citation>
    <scope>NUCLEOTIDE SEQUENCE [LARGE SCALE GENOMIC DNA]</scope>
    <source>
        <strain evidence="2 3">CSC2</strain>
    </source>
</reference>
<sequence>MSVRQNRILIFGAGVIGSIYAMKFIEAGLDVTMFARSNRFKALKENGLQYSEKGVVKSIKVNVIDKLENDDVYDFIFVTVRYDQSESALLALKDNQSKNIVTMTNSSIGFSTWQDIVGDRLLPAFPGFGGQIKDGILHARIPPKFLIANMFGEISGLGTERVKNLAKLFKTAKLPYAINKDMKAYLITHSISDIALLGGLYFENKINGEKTARTRETAHKITITLKAYLRAIQKAGVSINPSAFKIVLKFPNLILEFFFMMWLRTKMVKDMMLPDYAGSANNEVVKLNNDLLKFLSQNHITP</sequence>
<keyword evidence="3" id="KW-1185">Reference proteome</keyword>
<dbReference type="Gene3D" id="3.40.50.720">
    <property type="entry name" value="NAD(P)-binding Rossmann-like Domain"/>
    <property type="match status" value="1"/>
</dbReference>
<comment type="caution">
    <text evidence="2">The sequence shown here is derived from an EMBL/GenBank/DDBJ whole genome shotgun (WGS) entry which is preliminary data.</text>
</comment>
<dbReference type="RefSeq" id="WP_206871437.1">
    <property type="nucleotide sequence ID" value="NZ_BMBA01000004.1"/>
</dbReference>
<dbReference type="InterPro" id="IPR036291">
    <property type="entry name" value="NAD(P)-bd_dom_sf"/>
</dbReference>
<gene>
    <name evidence="2" type="ORF">CSC2_37240</name>
</gene>
<dbReference type="Pfam" id="PF02558">
    <property type="entry name" value="ApbA"/>
    <property type="match status" value="1"/>
</dbReference>
<organism evidence="2 3">
    <name type="scientific">Clostridium zeae</name>
    <dbReference type="NCBI Taxonomy" id="2759022"/>
    <lineage>
        <taxon>Bacteria</taxon>
        <taxon>Bacillati</taxon>
        <taxon>Bacillota</taxon>
        <taxon>Clostridia</taxon>
        <taxon>Eubacteriales</taxon>
        <taxon>Clostridiaceae</taxon>
        <taxon>Clostridium</taxon>
    </lineage>
</organism>